<keyword evidence="2" id="KW-1185">Reference proteome</keyword>
<sequence>MRIHQCLLPRCCPRHRKLLSSAPQTSQFARDNAINACRTGPARPPGALPVPRSASIVCAA</sequence>
<evidence type="ECO:0000313" key="2">
    <source>
        <dbReference type="Proteomes" id="UP000250043"/>
    </source>
</evidence>
<name>A0A8E2DH29_9APHY</name>
<dbReference type="EMBL" id="KV722584">
    <property type="protein sequence ID" value="OCH85434.1"/>
    <property type="molecule type" value="Genomic_DNA"/>
</dbReference>
<evidence type="ECO:0000313" key="1">
    <source>
        <dbReference type="EMBL" id="OCH85434.1"/>
    </source>
</evidence>
<dbReference type="AlphaFoldDB" id="A0A8E2DH29"/>
<reference evidence="1 2" key="1">
    <citation type="submission" date="2016-07" db="EMBL/GenBank/DDBJ databases">
        <title>Draft genome of the white-rot fungus Obba rivulosa 3A-2.</title>
        <authorList>
            <consortium name="DOE Joint Genome Institute"/>
            <person name="Miettinen O."/>
            <person name="Riley R."/>
            <person name="Acob R."/>
            <person name="Barry K."/>
            <person name="Cullen D."/>
            <person name="De Vries R."/>
            <person name="Hainaut M."/>
            <person name="Hatakka A."/>
            <person name="Henrissat B."/>
            <person name="Hilden K."/>
            <person name="Kuo R."/>
            <person name="Labutti K."/>
            <person name="Lipzen A."/>
            <person name="Makela M.R."/>
            <person name="Sandor L."/>
            <person name="Spatafora J.W."/>
            <person name="Grigoriev I.V."/>
            <person name="Hibbett D.S."/>
        </authorList>
    </citation>
    <scope>NUCLEOTIDE SEQUENCE [LARGE SCALE GENOMIC DNA]</scope>
    <source>
        <strain evidence="1 2">3A-2</strain>
    </source>
</reference>
<gene>
    <name evidence="1" type="ORF">OBBRIDRAFT_798196</name>
</gene>
<proteinExistence type="predicted"/>
<accession>A0A8E2DH29</accession>
<dbReference type="Proteomes" id="UP000250043">
    <property type="component" value="Unassembled WGS sequence"/>
</dbReference>
<organism evidence="1 2">
    <name type="scientific">Obba rivulosa</name>
    <dbReference type="NCBI Taxonomy" id="1052685"/>
    <lineage>
        <taxon>Eukaryota</taxon>
        <taxon>Fungi</taxon>
        <taxon>Dikarya</taxon>
        <taxon>Basidiomycota</taxon>
        <taxon>Agaricomycotina</taxon>
        <taxon>Agaricomycetes</taxon>
        <taxon>Polyporales</taxon>
        <taxon>Gelatoporiaceae</taxon>
        <taxon>Obba</taxon>
    </lineage>
</organism>
<protein>
    <submittedName>
        <fullName evidence="1">Uncharacterized protein</fullName>
    </submittedName>
</protein>